<dbReference type="Proteomes" id="UP001140206">
    <property type="component" value="Chromosome 4"/>
</dbReference>
<dbReference type="PANTHER" id="PTHR31325">
    <property type="entry name" value="OS01G0798800 PROTEIN-RELATED"/>
    <property type="match status" value="1"/>
</dbReference>
<feature type="region of interest" description="Disordered" evidence="1">
    <location>
        <begin position="549"/>
        <end position="569"/>
    </location>
</feature>
<feature type="transmembrane region" description="Helical" evidence="2">
    <location>
        <begin position="129"/>
        <end position="152"/>
    </location>
</feature>
<evidence type="ECO:0000256" key="1">
    <source>
        <dbReference type="SAM" id="MobiDB-lite"/>
    </source>
</evidence>
<gene>
    <name evidence="5" type="ORF">LUZ62_025827</name>
    <name evidence="4" type="ORF">LUZ62_071174</name>
</gene>
<comment type="caution">
    <text evidence="4">The sequence shown here is derived from an EMBL/GenBank/DDBJ whole genome shotgun (WGS) entry which is preliminary data.</text>
</comment>
<evidence type="ECO:0000313" key="4">
    <source>
        <dbReference type="EMBL" id="KAJ4760799.1"/>
    </source>
</evidence>
<sequence length="569" mass="66366">MRGFKYLVRGEDAQEIRSPAPSYHVELHITNKRKLITLEAVWNCRGYLLTTLDQELIMKDVCLSYALYKLLRCQMTELSLPSESQDKTQRLFFEGVLHGRNHKRVFKIMEMQLAFLTDYHYTRIPIGVWYGYPLIKFVTLVVTLVFGCLLAFDVHKTKPQEDDLYHHIKGVNVDRIITYVLLVSIAVKEGWEMILYMLSDWTKLVVICRYVEGSWLLRNRLAERIIQLLCRSNVVMRWHNKMGQYNILESFGYKPRVKQALHYGTLHMIKKPIEGGKAGKKIKIFHEVKQSIVDALSNYNINDGNLMNSMPSSLYKRWVRNSYQWACRQETFSHLILVWHIATSMCEIQLFEDTRPERSCLNSFVHKLKTCWTQRHPFMVDRKSLEGGTRSHYIVANSISRYCAYLLVFVPELLPDHVIVSEQVFQGTISEARNILGGCHSLERFLEKLKRVEANDQERTIVQKGAILGRELLADPEMNTERRWKMLADFWVNLLLYLAPSEMTEDHKSRLLEGGEFITLLWALFSNCGIFDRTEENQVFANGVVSGEEQGPNITNQEQREAVNEQQLI</sequence>
<reference evidence="4" key="1">
    <citation type="submission" date="2022-08" db="EMBL/GenBank/DDBJ databases">
        <authorList>
            <person name="Marques A."/>
        </authorList>
    </citation>
    <scope>NUCLEOTIDE SEQUENCE</scope>
    <source>
        <strain evidence="4">RhyPub2mFocal</strain>
        <tissue evidence="4">Leaves</tissue>
    </source>
</reference>
<evidence type="ECO:0000256" key="2">
    <source>
        <dbReference type="SAM" id="Phobius"/>
    </source>
</evidence>
<keyword evidence="4" id="KW-0378">Hydrolase</keyword>
<keyword evidence="2" id="KW-0812">Transmembrane</keyword>
<evidence type="ECO:0000313" key="5">
    <source>
        <dbReference type="EMBL" id="KAJ4813261.1"/>
    </source>
</evidence>
<evidence type="ECO:0000259" key="3">
    <source>
        <dbReference type="Pfam" id="PF13968"/>
    </source>
</evidence>
<dbReference type="Pfam" id="PF04578">
    <property type="entry name" value="DUF594"/>
    <property type="match status" value="1"/>
</dbReference>
<dbReference type="GO" id="GO:0016787">
    <property type="term" value="F:hydrolase activity"/>
    <property type="evidence" value="ECO:0007669"/>
    <property type="project" value="UniProtKB-KW"/>
</dbReference>
<accession>A0AAV8CYB0</accession>
<dbReference type="AlphaFoldDB" id="A0AAV8CYB0"/>
<protein>
    <submittedName>
        <fullName evidence="4">Ubiquitin carboxyl-terminal hydrolase 2</fullName>
    </submittedName>
</protein>
<dbReference type="InterPro" id="IPR025315">
    <property type="entry name" value="DUF4220"/>
</dbReference>
<dbReference type="EMBL" id="JAMFTS010000004">
    <property type="protein sequence ID" value="KAJ4760799.1"/>
    <property type="molecule type" value="Genomic_DNA"/>
</dbReference>
<keyword evidence="2" id="KW-1133">Transmembrane helix</keyword>
<feature type="domain" description="DUF4220" evidence="3">
    <location>
        <begin position="19"/>
        <end position="249"/>
    </location>
</feature>
<dbReference type="Proteomes" id="UP001140206">
    <property type="component" value="Chromosome 1"/>
</dbReference>
<keyword evidence="6" id="KW-1185">Reference proteome</keyword>
<keyword evidence="2" id="KW-0472">Membrane</keyword>
<dbReference type="EMBL" id="JAMFTS010000001">
    <property type="protein sequence ID" value="KAJ4813261.1"/>
    <property type="molecule type" value="Genomic_DNA"/>
</dbReference>
<dbReference type="Pfam" id="PF13968">
    <property type="entry name" value="DUF4220"/>
    <property type="match status" value="1"/>
</dbReference>
<dbReference type="InterPro" id="IPR007658">
    <property type="entry name" value="DUF594"/>
</dbReference>
<proteinExistence type="predicted"/>
<name>A0AAV8CYB0_9POAL</name>
<evidence type="ECO:0000313" key="6">
    <source>
        <dbReference type="Proteomes" id="UP001140206"/>
    </source>
</evidence>
<organism evidence="4 6">
    <name type="scientific">Rhynchospora pubera</name>
    <dbReference type="NCBI Taxonomy" id="906938"/>
    <lineage>
        <taxon>Eukaryota</taxon>
        <taxon>Viridiplantae</taxon>
        <taxon>Streptophyta</taxon>
        <taxon>Embryophyta</taxon>
        <taxon>Tracheophyta</taxon>
        <taxon>Spermatophyta</taxon>
        <taxon>Magnoliopsida</taxon>
        <taxon>Liliopsida</taxon>
        <taxon>Poales</taxon>
        <taxon>Cyperaceae</taxon>
        <taxon>Cyperoideae</taxon>
        <taxon>Rhynchosporeae</taxon>
        <taxon>Rhynchospora</taxon>
    </lineage>
</organism>